<dbReference type="EMBL" id="NJAI01000006">
    <property type="protein sequence ID" value="PHM53514.1"/>
    <property type="molecule type" value="Genomic_DNA"/>
</dbReference>
<dbReference type="Pfam" id="PF05962">
    <property type="entry name" value="HutD"/>
    <property type="match status" value="1"/>
</dbReference>
<accession>A0A2G0Q2R4</accession>
<dbReference type="PANTHER" id="PTHR37943:SF1">
    <property type="entry name" value="PROTEIN VES"/>
    <property type="match status" value="1"/>
</dbReference>
<protein>
    <submittedName>
        <fullName evidence="1">Cold-shock protein</fullName>
    </submittedName>
</protein>
<dbReference type="Gene3D" id="2.60.120.10">
    <property type="entry name" value="Jelly Rolls"/>
    <property type="match status" value="1"/>
</dbReference>
<dbReference type="PANTHER" id="PTHR37943">
    <property type="entry name" value="PROTEIN VES"/>
    <property type="match status" value="1"/>
</dbReference>
<name>A0A2G0Q2R4_XENHO</name>
<dbReference type="SUPFAM" id="SSF51182">
    <property type="entry name" value="RmlC-like cupins"/>
    <property type="match status" value="1"/>
</dbReference>
<evidence type="ECO:0000313" key="1">
    <source>
        <dbReference type="EMBL" id="PHM53514.1"/>
    </source>
</evidence>
<comment type="caution">
    <text evidence="1">The sequence shown here is derived from an EMBL/GenBank/DDBJ whole genome shotgun (WGS) entry which is preliminary data.</text>
</comment>
<dbReference type="AlphaFoldDB" id="A0A2G0Q2R4"/>
<dbReference type="STRING" id="351679.A9255_03575"/>
<reference evidence="1 2" key="1">
    <citation type="journal article" date="2017" name="Nat. Microbiol.">
        <title>Natural product diversity associated with the nematode symbionts Photorhabdus and Xenorhabdus.</title>
        <authorList>
            <person name="Tobias N.J."/>
            <person name="Wolff H."/>
            <person name="Djahanschiri B."/>
            <person name="Grundmann F."/>
            <person name="Kronenwerth M."/>
            <person name="Shi Y.M."/>
            <person name="Simonyi S."/>
            <person name="Grun P."/>
            <person name="Shapiro-Ilan D."/>
            <person name="Pidot S.J."/>
            <person name="Stinear T.P."/>
            <person name="Ebersberger I."/>
            <person name="Bode H.B."/>
        </authorList>
    </citation>
    <scope>NUCLEOTIDE SEQUENCE [LARGE SCALE GENOMIC DNA]</scope>
    <source>
        <strain evidence="1 2">DSM 17903</strain>
    </source>
</reference>
<dbReference type="Proteomes" id="UP000225433">
    <property type="component" value="Unassembled WGS sequence"/>
</dbReference>
<organism evidence="1 2">
    <name type="scientific">Xenorhabdus hominickii</name>
    <dbReference type="NCBI Taxonomy" id="351679"/>
    <lineage>
        <taxon>Bacteria</taxon>
        <taxon>Pseudomonadati</taxon>
        <taxon>Pseudomonadota</taxon>
        <taxon>Gammaproteobacteria</taxon>
        <taxon>Enterobacterales</taxon>
        <taxon>Morganellaceae</taxon>
        <taxon>Xenorhabdus</taxon>
    </lineage>
</organism>
<dbReference type="InterPro" id="IPR014710">
    <property type="entry name" value="RmlC-like_jellyroll"/>
</dbReference>
<dbReference type="InterPro" id="IPR010282">
    <property type="entry name" value="Uncharacterised_HutD/Ves"/>
</dbReference>
<evidence type="ECO:0000313" key="2">
    <source>
        <dbReference type="Proteomes" id="UP000225433"/>
    </source>
</evidence>
<proteinExistence type="predicted"/>
<dbReference type="InterPro" id="IPR011051">
    <property type="entry name" value="RmlC_Cupin_sf"/>
</dbReference>
<sequence>MVGEGMKMKCFDYATLPRVQWPEGKGETRDIVCWPVTDDFAWRACFTTIHQSGALGQFPDIERTIVLLKGKGVRLTSPGFLEHELVNKVAPFHFSGDIRGHAELLDGSVQCFNIMTRRSCWASEVSLVSDERLLPTSHSGVLYVLKGRWEMAGTDSVQLAFGQGAWWLPDIREGAIRPLVADSQLLWVDLRPIE</sequence>
<gene>
    <name evidence="1" type="ORF">Xhom_03512</name>
</gene>